<evidence type="ECO:0000256" key="12">
    <source>
        <dbReference type="SAM" id="MobiDB-lite"/>
    </source>
</evidence>
<proteinExistence type="inferred from homology"/>
<dbReference type="AlphaFoldDB" id="A0A9Q0YE82"/>
<comment type="caution">
    <text evidence="13">The sequence shown here is derived from an EMBL/GenBank/DDBJ whole genome shotgun (WGS) entry which is preliminary data.</text>
</comment>
<keyword evidence="3" id="KW-1003">Cell membrane</keyword>
<keyword evidence="4" id="KW-0336">GPI-anchor</keyword>
<evidence type="ECO:0000256" key="7">
    <source>
        <dbReference type="ARBA" id="ARBA00023136"/>
    </source>
</evidence>
<dbReference type="OrthoDB" id="10010764at2759"/>
<evidence type="ECO:0000256" key="5">
    <source>
        <dbReference type="ARBA" id="ARBA00022729"/>
    </source>
</evidence>
<comment type="similarity">
    <text evidence="2 11">Belongs to the glypican family.</text>
</comment>
<evidence type="ECO:0000256" key="10">
    <source>
        <dbReference type="ARBA" id="ARBA00023288"/>
    </source>
</evidence>
<sequence>MSVLATGSTQVSEESCRISDEVLEDLLERGVSPAEVGQVHLTNGNALCFNETSQPSCCSAAMENVFEDQVEESLRQKLVQLMTDFEDSIQNHVDEFDHFVLFEIHGARRDVVLRLRKTFGILLSGTLDEVNTMYLNMAEYFSEGVITGEEIVVSFLESLYTQLTQQLFGRSTRRYIGCTLTIMNKTHPNFFTEKLNSLKSAVARPMLDFRAYSQSLRSIRKVFRRLKQMEITDECKKNIIRSTKCPYCRGLGQNLPPCPLLCTRVFEHCTHFSDGVFFDSLIGYIIAMSPIAQRVGLLDVLSVPVIISNAVLEFHYFWGRRRLQVEESCGESLYNSPEADVPVTEDEEDIPPSSGYRKFAKTLRTMNVLNNITQTILNHNYFCETSSPFSSPCWNGSHVSTSTVDHGSLIVASDAPPEILKEAKVLKRLAAKLRKLSTENGGSCGSREDKNDPSISEKGKGASGHTARPIM</sequence>
<evidence type="ECO:0000256" key="2">
    <source>
        <dbReference type="ARBA" id="ARBA00010260"/>
    </source>
</evidence>
<gene>
    <name evidence="13" type="ORF">HOLleu_38394</name>
</gene>
<feature type="compositionally biased region" description="Basic and acidic residues" evidence="12">
    <location>
        <begin position="446"/>
        <end position="460"/>
    </location>
</feature>
<keyword evidence="9" id="KW-0357">Heparan sulfate</keyword>
<evidence type="ECO:0000313" key="13">
    <source>
        <dbReference type="EMBL" id="KAJ8021248.1"/>
    </source>
</evidence>
<evidence type="ECO:0000256" key="9">
    <source>
        <dbReference type="ARBA" id="ARBA00023207"/>
    </source>
</evidence>
<dbReference type="GO" id="GO:0005576">
    <property type="term" value="C:extracellular region"/>
    <property type="evidence" value="ECO:0007669"/>
    <property type="project" value="TreeGrafter"/>
</dbReference>
<dbReference type="EMBL" id="JAIZAY010000021">
    <property type="protein sequence ID" value="KAJ8021248.1"/>
    <property type="molecule type" value="Genomic_DNA"/>
</dbReference>
<organism evidence="13 14">
    <name type="scientific">Holothuria leucospilota</name>
    <name type="common">Black long sea cucumber</name>
    <name type="synonym">Mertensiothuria leucospilota</name>
    <dbReference type="NCBI Taxonomy" id="206669"/>
    <lineage>
        <taxon>Eukaryota</taxon>
        <taxon>Metazoa</taxon>
        <taxon>Echinodermata</taxon>
        <taxon>Eleutherozoa</taxon>
        <taxon>Echinozoa</taxon>
        <taxon>Holothuroidea</taxon>
        <taxon>Aspidochirotacea</taxon>
        <taxon>Aspidochirotida</taxon>
        <taxon>Holothuriidae</taxon>
        <taxon>Holothuria</taxon>
    </lineage>
</organism>
<dbReference type="Pfam" id="PF01153">
    <property type="entry name" value="Glypican"/>
    <property type="match status" value="1"/>
</dbReference>
<accession>A0A9Q0YE82</accession>
<dbReference type="GO" id="GO:0045202">
    <property type="term" value="C:synapse"/>
    <property type="evidence" value="ECO:0007669"/>
    <property type="project" value="TreeGrafter"/>
</dbReference>
<keyword evidence="10" id="KW-0449">Lipoprotein</keyword>
<dbReference type="GO" id="GO:0009986">
    <property type="term" value="C:cell surface"/>
    <property type="evidence" value="ECO:0007669"/>
    <property type="project" value="TreeGrafter"/>
</dbReference>
<dbReference type="GO" id="GO:0005886">
    <property type="term" value="C:plasma membrane"/>
    <property type="evidence" value="ECO:0007669"/>
    <property type="project" value="UniProtKB-SubCell"/>
</dbReference>
<keyword evidence="6" id="KW-0654">Proteoglycan</keyword>
<dbReference type="GO" id="GO:0098552">
    <property type="term" value="C:side of membrane"/>
    <property type="evidence" value="ECO:0007669"/>
    <property type="project" value="UniProtKB-KW"/>
</dbReference>
<keyword evidence="5" id="KW-0732">Signal</keyword>
<dbReference type="GO" id="GO:1905475">
    <property type="term" value="P:regulation of protein localization to membrane"/>
    <property type="evidence" value="ECO:0007669"/>
    <property type="project" value="TreeGrafter"/>
</dbReference>
<evidence type="ECO:0000256" key="6">
    <source>
        <dbReference type="ARBA" id="ARBA00022974"/>
    </source>
</evidence>
<dbReference type="Proteomes" id="UP001152320">
    <property type="component" value="Chromosome 21"/>
</dbReference>
<protein>
    <submittedName>
        <fullName evidence="13">Glypican-1</fullName>
    </submittedName>
</protein>
<dbReference type="GO" id="GO:0016477">
    <property type="term" value="P:cell migration"/>
    <property type="evidence" value="ECO:0007669"/>
    <property type="project" value="TreeGrafter"/>
</dbReference>
<dbReference type="InterPro" id="IPR001863">
    <property type="entry name" value="Glypican"/>
</dbReference>
<feature type="region of interest" description="Disordered" evidence="12">
    <location>
        <begin position="437"/>
        <end position="471"/>
    </location>
</feature>
<evidence type="ECO:0000256" key="1">
    <source>
        <dbReference type="ARBA" id="ARBA00004609"/>
    </source>
</evidence>
<name>A0A9Q0YE82_HOLLE</name>
<evidence type="ECO:0000256" key="8">
    <source>
        <dbReference type="ARBA" id="ARBA00023180"/>
    </source>
</evidence>
<keyword evidence="14" id="KW-1185">Reference proteome</keyword>
<keyword evidence="8" id="KW-0325">Glycoprotein</keyword>
<dbReference type="GO" id="GO:0009966">
    <property type="term" value="P:regulation of signal transduction"/>
    <property type="evidence" value="ECO:0007669"/>
    <property type="project" value="InterPro"/>
</dbReference>
<evidence type="ECO:0000256" key="11">
    <source>
        <dbReference type="RuleBase" id="RU003518"/>
    </source>
</evidence>
<evidence type="ECO:0000256" key="4">
    <source>
        <dbReference type="ARBA" id="ARBA00022622"/>
    </source>
</evidence>
<dbReference type="PANTHER" id="PTHR10822:SF30">
    <property type="entry name" value="DALLY-LIKE, ISOFORM A"/>
    <property type="match status" value="1"/>
</dbReference>
<reference evidence="13" key="1">
    <citation type="submission" date="2021-10" db="EMBL/GenBank/DDBJ databases">
        <title>Tropical sea cucumber genome reveals ecological adaptation and Cuvierian tubules defense mechanism.</title>
        <authorList>
            <person name="Chen T."/>
        </authorList>
    </citation>
    <scope>NUCLEOTIDE SEQUENCE</scope>
    <source>
        <strain evidence="13">Nanhai2018</strain>
        <tissue evidence="13">Muscle</tissue>
    </source>
</reference>
<dbReference type="PANTHER" id="PTHR10822">
    <property type="entry name" value="GLYPICAN"/>
    <property type="match status" value="1"/>
</dbReference>
<comment type="subcellular location">
    <subcellularLocation>
        <location evidence="1">Cell membrane</location>
        <topology evidence="1">Lipid-anchor</topology>
        <topology evidence="1">GPI-anchor</topology>
    </subcellularLocation>
</comment>
<evidence type="ECO:0000313" key="14">
    <source>
        <dbReference type="Proteomes" id="UP001152320"/>
    </source>
</evidence>
<keyword evidence="7" id="KW-0472">Membrane</keyword>
<evidence type="ECO:0000256" key="3">
    <source>
        <dbReference type="ARBA" id="ARBA00022475"/>
    </source>
</evidence>